<comment type="caution">
    <text evidence="2">The sequence shown here is derived from an EMBL/GenBank/DDBJ whole genome shotgun (WGS) entry which is preliminary data.</text>
</comment>
<sequence>MPKPAVELQPKLTFEPSAGIREPVVEPLIELISEPIIDPPVIEPSVELLELIFELLTAPKELAGGEPNESEDSMMELLEQCA</sequence>
<dbReference type="AlphaFoldDB" id="A0AAD3T1B9"/>
<accession>A0AAD3T1B9</accession>
<proteinExistence type="predicted"/>
<protein>
    <submittedName>
        <fullName evidence="2">Uncharacterized protein</fullName>
    </submittedName>
</protein>
<keyword evidence="3" id="KW-1185">Reference proteome</keyword>
<dbReference type="Proteomes" id="UP001279734">
    <property type="component" value="Unassembled WGS sequence"/>
</dbReference>
<name>A0AAD3T1B9_NEPGR</name>
<reference evidence="2" key="1">
    <citation type="submission" date="2023-05" db="EMBL/GenBank/DDBJ databases">
        <title>Nepenthes gracilis genome sequencing.</title>
        <authorList>
            <person name="Fukushima K."/>
        </authorList>
    </citation>
    <scope>NUCLEOTIDE SEQUENCE</scope>
    <source>
        <strain evidence="2">SING2019-196</strain>
    </source>
</reference>
<evidence type="ECO:0000313" key="3">
    <source>
        <dbReference type="Proteomes" id="UP001279734"/>
    </source>
</evidence>
<organism evidence="2 3">
    <name type="scientific">Nepenthes gracilis</name>
    <name type="common">Slender pitcher plant</name>
    <dbReference type="NCBI Taxonomy" id="150966"/>
    <lineage>
        <taxon>Eukaryota</taxon>
        <taxon>Viridiplantae</taxon>
        <taxon>Streptophyta</taxon>
        <taxon>Embryophyta</taxon>
        <taxon>Tracheophyta</taxon>
        <taxon>Spermatophyta</taxon>
        <taxon>Magnoliopsida</taxon>
        <taxon>eudicotyledons</taxon>
        <taxon>Gunneridae</taxon>
        <taxon>Pentapetalae</taxon>
        <taxon>Caryophyllales</taxon>
        <taxon>Nepenthaceae</taxon>
        <taxon>Nepenthes</taxon>
    </lineage>
</organism>
<gene>
    <name evidence="2" type="ORF">Nepgr_022654</name>
</gene>
<feature type="region of interest" description="Disordered" evidence="1">
    <location>
        <begin position="62"/>
        <end position="82"/>
    </location>
</feature>
<evidence type="ECO:0000313" key="2">
    <source>
        <dbReference type="EMBL" id="GMH20812.1"/>
    </source>
</evidence>
<dbReference type="EMBL" id="BSYO01000022">
    <property type="protein sequence ID" value="GMH20812.1"/>
    <property type="molecule type" value="Genomic_DNA"/>
</dbReference>
<evidence type="ECO:0000256" key="1">
    <source>
        <dbReference type="SAM" id="MobiDB-lite"/>
    </source>
</evidence>